<keyword evidence="2" id="KW-1185">Reference proteome</keyword>
<proteinExistence type="predicted"/>
<name>A0A165MLU9_9APHY</name>
<dbReference type="Proteomes" id="UP000076727">
    <property type="component" value="Unassembled WGS sequence"/>
</dbReference>
<organism evidence="1 2">
    <name type="scientific">Daedalea quercina L-15889</name>
    <dbReference type="NCBI Taxonomy" id="1314783"/>
    <lineage>
        <taxon>Eukaryota</taxon>
        <taxon>Fungi</taxon>
        <taxon>Dikarya</taxon>
        <taxon>Basidiomycota</taxon>
        <taxon>Agaricomycotina</taxon>
        <taxon>Agaricomycetes</taxon>
        <taxon>Polyporales</taxon>
        <taxon>Fomitopsis</taxon>
    </lineage>
</organism>
<accession>A0A165MLU9</accession>
<dbReference type="AlphaFoldDB" id="A0A165MLU9"/>
<evidence type="ECO:0000313" key="1">
    <source>
        <dbReference type="EMBL" id="KZT65857.1"/>
    </source>
</evidence>
<gene>
    <name evidence="1" type="ORF">DAEQUDRAFT_730906</name>
</gene>
<evidence type="ECO:0000313" key="2">
    <source>
        <dbReference type="Proteomes" id="UP000076727"/>
    </source>
</evidence>
<dbReference type="EMBL" id="KV429098">
    <property type="protein sequence ID" value="KZT65857.1"/>
    <property type="molecule type" value="Genomic_DNA"/>
</dbReference>
<sequence length="61" mass="6739">MTVRTAMSTLIAMALIRSSKQLPDDLSHALTTTIPRMPSVSQNIFSAYHNVLPLTRNGRGR</sequence>
<protein>
    <submittedName>
        <fullName evidence="1">Uncharacterized protein</fullName>
    </submittedName>
</protein>
<reference evidence="1 2" key="1">
    <citation type="journal article" date="2016" name="Mol. Biol. Evol.">
        <title>Comparative Genomics of Early-Diverging Mushroom-Forming Fungi Provides Insights into the Origins of Lignocellulose Decay Capabilities.</title>
        <authorList>
            <person name="Nagy L.G."/>
            <person name="Riley R."/>
            <person name="Tritt A."/>
            <person name="Adam C."/>
            <person name="Daum C."/>
            <person name="Floudas D."/>
            <person name="Sun H."/>
            <person name="Yadav J.S."/>
            <person name="Pangilinan J."/>
            <person name="Larsson K.H."/>
            <person name="Matsuura K."/>
            <person name="Barry K."/>
            <person name="Labutti K."/>
            <person name="Kuo R."/>
            <person name="Ohm R.A."/>
            <person name="Bhattacharya S.S."/>
            <person name="Shirouzu T."/>
            <person name="Yoshinaga Y."/>
            <person name="Martin F.M."/>
            <person name="Grigoriev I.V."/>
            <person name="Hibbett D.S."/>
        </authorList>
    </citation>
    <scope>NUCLEOTIDE SEQUENCE [LARGE SCALE GENOMIC DNA]</scope>
    <source>
        <strain evidence="1 2">L-15889</strain>
    </source>
</reference>